<evidence type="ECO:0000256" key="1">
    <source>
        <dbReference type="SAM" id="MobiDB-lite"/>
    </source>
</evidence>
<evidence type="ECO:0000313" key="3">
    <source>
        <dbReference type="Proteomes" id="UP000192578"/>
    </source>
</evidence>
<dbReference type="EMBL" id="MTYJ01000018">
    <property type="protein sequence ID" value="OQV22312.1"/>
    <property type="molecule type" value="Genomic_DNA"/>
</dbReference>
<keyword evidence="3" id="KW-1185">Reference proteome</keyword>
<accession>A0A1W0X4U8</accession>
<protein>
    <submittedName>
        <fullName evidence="2">Uncharacterized protein</fullName>
    </submittedName>
</protein>
<feature type="compositionally biased region" description="Basic and acidic residues" evidence="1">
    <location>
        <begin position="83"/>
        <end position="96"/>
    </location>
</feature>
<feature type="compositionally biased region" description="Polar residues" evidence="1">
    <location>
        <begin position="28"/>
        <end position="50"/>
    </location>
</feature>
<proteinExistence type="predicted"/>
<dbReference type="Proteomes" id="UP000192578">
    <property type="component" value="Unassembled WGS sequence"/>
</dbReference>
<evidence type="ECO:0000313" key="2">
    <source>
        <dbReference type="EMBL" id="OQV22312.1"/>
    </source>
</evidence>
<gene>
    <name evidence="2" type="ORF">BV898_03812</name>
</gene>
<comment type="caution">
    <text evidence="2">The sequence shown here is derived from an EMBL/GenBank/DDBJ whole genome shotgun (WGS) entry which is preliminary data.</text>
</comment>
<name>A0A1W0X4U8_HYPEX</name>
<reference evidence="3" key="1">
    <citation type="submission" date="2017-01" db="EMBL/GenBank/DDBJ databases">
        <title>Comparative genomics of anhydrobiosis in the tardigrade Hypsibius dujardini.</title>
        <authorList>
            <person name="Yoshida Y."/>
            <person name="Koutsovoulos G."/>
            <person name="Laetsch D."/>
            <person name="Stevens L."/>
            <person name="Kumar S."/>
            <person name="Horikawa D."/>
            <person name="Ishino K."/>
            <person name="Komine S."/>
            <person name="Tomita M."/>
            <person name="Blaxter M."/>
            <person name="Arakawa K."/>
        </authorList>
    </citation>
    <scope>NUCLEOTIDE SEQUENCE [LARGE SCALE GENOMIC DNA]</scope>
    <source>
        <strain evidence="3">Z151</strain>
    </source>
</reference>
<feature type="region of interest" description="Disordered" evidence="1">
    <location>
        <begin position="83"/>
        <end position="103"/>
    </location>
</feature>
<sequence>MGGARISLATKAQRHSSQPSALLRHSNAPPSTRDTQQQKATNSANVSQSGHHPCPRLVFAASAARNHRVHRGVWNSPTIGFREKTGPSHVSHEDGTLAKYLGA</sequence>
<organism evidence="2 3">
    <name type="scientific">Hypsibius exemplaris</name>
    <name type="common">Freshwater tardigrade</name>
    <dbReference type="NCBI Taxonomy" id="2072580"/>
    <lineage>
        <taxon>Eukaryota</taxon>
        <taxon>Metazoa</taxon>
        <taxon>Ecdysozoa</taxon>
        <taxon>Tardigrada</taxon>
        <taxon>Eutardigrada</taxon>
        <taxon>Parachela</taxon>
        <taxon>Hypsibioidea</taxon>
        <taxon>Hypsibiidae</taxon>
        <taxon>Hypsibius</taxon>
    </lineage>
</organism>
<feature type="region of interest" description="Disordered" evidence="1">
    <location>
        <begin position="1"/>
        <end position="53"/>
    </location>
</feature>
<dbReference type="AlphaFoldDB" id="A0A1W0X4U8"/>